<evidence type="ECO:0000256" key="1">
    <source>
        <dbReference type="SAM" id="SignalP"/>
    </source>
</evidence>
<gene>
    <name evidence="2" type="ORF">Nepgr_027318</name>
</gene>
<dbReference type="AlphaFoldDB" id="A0AAD3T8D6"/>
<evidence type="ECO:0000313" key="3">
    <source>
        <dbReference type="Proteomes" id="UP001279734"/>
    </source>
</evidence>
<evidence type="ECO:0000313" key="2">
    <source>
        <dbReference type="EMBL" id="GMH25475.1"/>
    </source>
</evidence>
<reference evidence="2" key="1">
    <citation type="submission" date="2023-05" db="EMBL/GenBank/DDBJ databases">
        <title>Nepenthes gracilis genome sequencing.</title>
        <authorList>
            <person name="Fukushima K."/>
        </authorList>
    </citation>
    <scope>NUCLEOTIDE SEQUENCE</scope>
    <source>
        <strain evidence="2">SING2019-196</strain>
    </source>
</reference>
<dbReference type="Proteomes" id="UP001279734">
    <property type="component" value="Unassembled WGS sequence"/>
</dbReference>
<accession>A0AAD3T8D6</accession>
<protein>
    <submittedName>
        <fullName evidence="2">Uncharacterized protein</fullName>
    </submittedName>
</protein>
<proteinExistence type="predicted"/>
<name>A0AAD3T8D6_NEPGR</name>
<feature type="signal peptide" evidence="1">
    <location>
        <begin position="1"/>
        <end position="20"/>
    </location>
</feature>
<feature type="chain" id="PRO_5041952929" evidence="1">
    <location>
        <begin position="21"/>
        <end position="104"/>
    </location>
</feature>
<keyword evidence="1" id="KW-0732">Signal</keyword>
<organism evidence="2 3">
    <name type="scientific">Nepenthes gracilis</name>
    <name type="common">Slender pitcher plant</name>
    <dbReference type="NCBI Taxonomy" id="150966"/>
    <lineage>
        <taxon>Eukaryota</taxon>
        <taxon>Viridiplantae</taxon>
        <taxon>Streptophyta</taxon>
        <taxon>Embryophyta</taxon>
        <taxon>Tracheophyta</taxon>
        <taxon>Spermatophyta</taxon>
        <taxon>Magnoliopsida</taxon>
        <taxon>eudicotyledons</taxon>
        <taxon>Gunneridae</taxon>
        <taxon>Pentapetalae</taxon>
        <taxon>Caryophyllales</taxon>
        <taxon>Nepenthaceae</taxon>
        <taxon>Nepenthes</taxon>
    </lineage>
</organism>
<keyword evidence="3" id="KW-1185">Reference proteome</keyword>
<sequence>MMNLVARFFILSPVAQPAQAMVKEGEVPLFSGAQLALVVVGEGEISILGAPGPLPVPGAVHNYPIKSWSSVVQFGESNCCLPPSFSPPSINDDNTVIQSPIKVA</sequence>
<comment type="caution">
    <text evidence="2">The sequence shown here is derived from an EMBL/GenBank/DDBJ whole genome shotgun (WGS) entry which is preliminary data.</text>
</comment>
<dbReference type="EMBL" id="BSYO01000029">
    <property type="protein sequence ID" value="GMH25475.1"/>
    <property type="molecule type" value="Genomic_DNA"/>
</dbReference>